<dbReference type="FunCoup" id="A0A0B2UM33">
    <property type="interactions" value="296"/>
</dbReference>
<dbReference type="GO" id="GO:0032968">
    <property type="term" value="P:positive regulation of transcription elongation by RNA polymerase II"/>
    <property type="evidence" value="ECO:0007669"/>
    <property type="project" value="EnsemblFungi"/>
</dbReference>
<keyword evidence="7 11" id="KW-0418">Kinase</keyword>
<evidence type="ECO:0000259" key="10">
    <source>
        <dbReference type="PROSITE" id="PS50011"/>
    </source>
</evidence>
<sequence length="308" mass="34941">MKTYIKEKRLGEGTYAVIYLAYEGNMQEKRFISTGDRKSNVPVAIKKIKINKYSQGHEISAIREIKSLRRVECRYVVQLLDVFVQDKSVHMVLEYVETNLENVIKNPSKIIMPGDIKAWMLMVLRGVYECHRLFIIHRDIKPNNILIASDGTAKLADFGLSRSIGNGMTPQAVTRWYRAPELLMGAKEYGYCVDMWSVGCVFAELFLRIPMFAGETDIGQLDMIFRALGTPSEMSWKGVSMLPGFLEFPKYNRTPLGSLFSAVSSDALDLLESLLTLDPSKRISSDKAIKHKYFREMPAPTPIGRLPV</sequence>
<dbReference type="PANTHER" id="PTHR24056">
    <property type="entry name" value="CELL DIVISION PROTEIN KINASE"/>
    <property type="match status" value="1"/>
</dbReference>
<dbReference type="GO" id="GO:0140836">
    <property type="term" value="F:RNA polymerase II CTD heptapeptide repeat S5 kinase activity"/>
    <property type="evidence" value="ECO:0007669"/>
    <property type="project" value="EnsemblFungi"/>
</dbReference>
<evidence type="ECO:0000256" key="7">
    <source>
        <dbReference type="ARBA" id="ARBA00022777"/>
    </source>
</evidence>
<evidence type="ECO:0000256" key="5">
    <source>
        <dbReference type="ARBA" id="ARBA00022679"/>
    </source>
</evidence>
<dbReference type="FunFam" id="1.10.510.10:FF:000624">
    <property type="entry name" value="Mitogen-activated protein kinase"/>
    <property type="match status" value="1"/>
</dbReference>
<dbReference type="AlphaFoldDB" id="A0A0B2UM33"/>
<evidence type="ECO:0000256" key="6">
    <source>
        <dbReference type="ARBA" id="ARBA00022741"/>
    </source>
</evidence>
<accession>A0A0B2UM33</accession>
<dbReference type="Gene3D" id="3.30.200.20">
    <property type="entry name" value="Phosphorylase Kinase, domain 1"/>
    <property type="match status" value="1"/>
</dbReference>
<comment type="subcellular location">
    <subcellularLocation>
        <location evidence="1">Nucleus</location>
    </subcellularLocation>
</comment>
<dbReference type="Gene3D" id="1.10.510.10">
    <property type="entry name" value="Transferase(Phosphotransferase) domain 1"/>
    <property type="match status" value="1"/>
</dbReference>
<dbReference type="STRING" id="1354746.A0A0B2UM33"/>
<dbReference type="GO" id="GO:0016251">
    <property type="term" value="F:RNA polymerase II general transcription initiation factor activity"/>
    <property type="evidence" value="ECO:0007669"/>
    <property type="project" value="EnsemblFungi"/>
</dbReference>
<dbReference type="GO" id="GO:0005524">
    <property type="term" value="F:ATP binding"/>
    <property type="evidence" value="ECO:0007669"/>
    <property type="project" value="UniProtKB-KW"/>
</dbReference>
<dbReference type="GO" id="GO:0006995">
    <property type="term" value="P:cellular response to nitrogen starvation"/>
    <property type="evidence" value="ECO:0007669"/>
    <property type="project" value="EnsemblFungi"/>
</dbReference>
<dbReference type="InParanoid" id="A0A0B2UM33"/>
<evidence type="ECO:0000256" key="2">
    <source>
        <dbReference type="ARBA" id="ARBA00006485"/>
    </source>
</evidence>
<comment type="similarity">
    <text evidence="2">Belongs to the protein kinase superfamily. CMGC Ser/Thr protein kinase family. CDC2/CDKX subfamily.</text>
</comment>
<dbReference type="GO" id="GO:0006370">
    <property type="term" value="P:7-methylguanosine mRNA capping"/>
    <property type="evidence" value="ECO:0007669"/>
    <property type="project" value="EnsemblFungi"/>
</dbReference>
<dbReference type="Pfam" id="PF00069">
    <property type="entry name" value="Pkinase"/>
    <property type="match status" value="1"/>
</dbReference>
<dbReference type="GO" id="GO:0006289">
    <property type="term" value="P:nucleotide-excision repair"/>
    <property type="evidence" value="ECO:0007669"/>
    <property type="project" value="EnsemblFungi"/>
</dbReference>
<keyword evidence="9" id="KW-0539">Nucleus</keyword>
<dbReference type="InterPro" id="IPR050108">
    <property type="entry name" value="CDK"/>
</dbReference>
<feature type="domain" description="Protein kinase" evidence="10">
    <location>
        <begin position="4"/>
        <end position="294"/>
    </location>
</feature>
<gene>
    <name evidence="11" type="ORF">M896_021420</name>
</gene>
<keyword evidence="5" id="KW-0808">Transferase</keyword>
<dbReference type="PROSITE" id="PS00108">
    <property type="entry name" value="PROTEIN_KINASE_ST"/>
    <property type="match status" value="1"/>
</dbReference>
<dbReference type="GO" id="GO:1905866">
    <property type="term" value="P:positive regulation of Atg1/ULK1 kinase complex assembly"/>
    <property type="evidence" value="ECO:0007669"/>
    <property type="project" value="EnsemblFungi"/>
</dbReference>
<evidence type="ECO:0000256" key="8">
    <source>
        <dbReference type="ARBA" id="ARBA00022840"/>
    </source>
</evidence>
<evidence type="ECO:0000313" key="11">
    <source>
        <dbReference type="EMBL" id="KHN70304.1"/>
    </source>
</evidence>
<dbReference type="PANTHER" id="PTHR24056:SF0">
    <property type="entry name" value="CYCLIN-DEPENDENT KINASE 7"/>
    <property type="match status" value="1"/>
</dbReference>
<keyword evidence="4" id="KW-0723">Serine/threonine-protein kinase</keyword>
<dbReference type="GO" id="GO:0006367">
    <property type="term" value="P:transcription initiation at RNA polymerase II promoter"/>
    <property type="evidence" value="ECO:0007669"/>
    <property type="project" value="EnsemblFungi"/>
</dbReference>
<protein>
    <recommendedName>
        <fullName evidence="3">[RNA-polymerase]-subunit kinase</fullName>
        <ecNumber evidence="3">2.7.11.23</ecNumber>
    </recommendedName>
</protein>
<dbReference type="GO" id="GO:0004693">
    <property type="term" value="F:cyclin-dependent protein serine/threonine kinase activity"/>
    <property type="evidence" value="ECO:0007669"/>
    <property type="project" value="EnsemblFungi"/>
</dbReference>
<comment type="caution">
    <text evidence="11">The sequence shown here is derived from an EMBL/GenBank/DDBJ whole genome shotgun (WGS) entry which is preliminary data.</text>
</comment>
<dbReference type="GeneID" id="26261237"/>
<dbReference type="PROSITE" id="PS50011">
    <property type="entry name" value="PROTEIN_KINASE_DOM"/>
    <property type="match status" value="1"/>
</dbReference>
<keyword evidence="6" id="KW-0547">Nucleotide-binding</keyword>
<dbReference type="GO" id="GO:0006360">
    <property type="term" value="P:transcription by RNA polymerase I"/>
    <property type="evidence" value="ECO:0007669"/>
    <property type="project" value="EnsemblFungi"/>
</dbReference>
<evidence type="ECO:0000313" key="12">
    <source>
        <dbReference type="Proteomes" id="UP000031056"/>
    </source>
</evidence>
<dbReference type="GO" id="GO:0010508">
    <property type="term" value="P:positive regulation of autophagy"/>
    <property type="evidence" value="ECO:0007669"/>
    <property type="project" value="EnsemblFungi"/>
</dbReference>
<dbReference type="InterPro" id="IPR008271">
    <property type="entry name" value="Ser/Thr_kinase_AS"/>
</dbReference>
<dbReference type="GO" id="GO:0005829">
    <property type="term" value="C:cytosol"/>
    <property type="evidence" value="ECO:0007669"/>
    <property type="project" value="EnsemblFungi"/>
</dbReference>
<evidence type="ECO:0000256" key="1">
    <source>
        <dbReference type="ARBA" id="ARBA00004123"/>
    </source>
</evidence>
<evidence type="ECO:0000256" key="9">
    <source>
        <dbReference type="ARBA" id="ARBA00023242"/>
    </source>
</evidence>
<dbReference type="InterPro" id="IPR011009">
    <property type="entry name" value="Kinase-like_dom_sf"/>
</dbReference>
<reference evidence="11 12" key="1">
    <citation type="journal article" date="2014" name="MBio">
        <title>The Ordospora colligata genome; evolution of extreme reduction in microsporidia and host-to-parasite horizontal gene transfer.</title>
        <authorList>
            <person name="Pombert J.-F."/>
            <person name="Haag K.L."/>
            <person name="Beidas S."/>
            <person name="Ebert D."/>
            <person name="Keeling P.J."/>
        </authorList>
    </citation>
    <scope>NUCLEOTIDE SEQUENCE [LARGE SCALE GENOMIC DNA]</scope>
    <source>
        <strain evidence="11 12">OC4</strain>
    </source>
</reference>
<dbReference type="VEuPathDB" id="MicrosporidiaDB:M896_021420"/>
<dbReference type="SMART" id="SM00220">
    <property type="entry name" value="S_TKc"/>
    <property type="match status" value="1"/>
</dbReference>
<evidence type="ECO:0000256" key="3">
    <source>
        <dbReference type="ARBA" id="ARBA00012409"/>
    </source>
</evidence>
<name>A0A0B2UM33_9MICR</name>
<dbReference type="EC" id="2.7.11.23" evidence="3"/>
<organism evidence="11 12">
    <name type="scientific">Ordospora colligata OC4</name>
    <dbReference type="NCBI Taxonomy" id="1354746"/>
    <lineage>
        <taxon>Eukaryota</taxon>
        <taxon>Fungi</taxon>
        <taxon>Fungi incertae sedis</taxon>
        <taxon>Microsporidia</taxon>
        <taxon>Ordosporidae</taxon>
        <taxon>Ordospora</taxon>
    </lineage>
</organism>
<dbReference type="EMBL" id="JOKQ01000002">
    <property type="protein sequence ID" value="KHN70304.1"/>
    <property type="molecule type" value="Genomic_DNA"/>
</dbReference>
<dbReference type="Proteomes" id="UP000031056">
    <property type="component" value="Unassembled WGS sequence"/>
</dbReference>
<proteinExistence type="inferred from homology"/>
<keyword evidence="12" id="KW-1185">Reference proteome</keyword>
<dbReference type="RefSeq" id="XP_014564346.1">
    <property type="nucleotide sequence ID" value="XM_014708860.1"/>
</dbReference>
<dbReference type="OrthoDB" id="1732493at2759"/>
<keyword evidence="8" id="KW-0067">ATP-binding</keyword>
<dbReference type="InterPro" id="IPR000719">
    <property type="entry name" value="Prot_kinase_dom"/>
</dbReference>
<evidence type="ECO:0000256" key="4">
    <source>
        <dbReference type="ARBA" id="ARBA00022527"/>
    </source>
</evidence>
<dbReference type="GO" id="GO:0060261">
    <property type="term" value="P:positive regulation of transcription initiation by RNA polymerase II"/>
    <property type="evidence" value="ECO:0007669"/>
    <property type="project" value="EnsemblFungi"/>
</dbReference>
<dbReference type="SUPFAM" id="SSF56112">
    <property type="entry name" value="Protein kinase-like (PK-like)"/>
    <property type="match status" value="1"/>
</dbReference>
<dbReference type="GO" id="GO:0000785">
    <property type="term" value="C:chromatin"/>
    <property type="evidence" value="ECO:0007669"/>
    <property type="project" value="EnsemblFungi"/>
</dbReference>
<dbReference type="GO" id="GO:0070985">
    <property type="term" value="C:transcription factor TFIIK complex"/>
    <property type="evidence" value="ECO:0007669"/>
    <property type="project" value="EnsemblFungi"/>
</dbReference>
<dbReference type="HOGENOM" id="CLU_000288_181_6_1"/>